<keyword evidence="7" id="KW-0378">Hydrolase</keyword>
<keyword evidence="8" id="KW-1185">Reference proteome</keyword>
<dbReference type="OrthoDB" id="10428702at2759"/>
<feature type="region of interest" description="Disordered" evidence="6">
    <location>
        <begin position="69"/>
        <end position="95"/>
    </location>
</feature>
<dbReference type="GO" id="GO:0051231">
    <property type="term" value="P:spindle elongation"/>
    <property type="evidence" value="ECO:0007669"/>
    <property type="project" value="TreeGrafter"/>
</dbReference>
<dbReference type="GO" id="GO:0090307">
    <property type="term" value="P:mitotic spindle assembly"/>
    <property type="evidence" value="ECO:0007669"/>
    <property type="project" value="TreeGrafter"/>
</dbReference>
<dbReference type="InterPro" id="IPR047149">
    <property type="entry name" value="KIF11-like"/>
</dbReference>
<dbReference type="Gene3D" id="1.25.10.10">
    <property type="entry name" value="Leucine-rich Repeat Variant"/>
    <property type="match status" value="2"/>
</dbReference>
<evidence type="ECO:0000256" key="6">
    <source>
        <dbReference type="SAM" id="MobiDB-lite"/>
    </source>
</evidence>
<evidence type="ECO:0000313" key="8">
    <source>
        <dbReference type="Proteomes" id="UP000039865"/>
    </source>
</evidence>
<dbReference type="GO" id="GO:0016787">
    <property type="term" value="F:hydrolase activity"/>
    <property type="evidence" value="ECO:0007669"/>
    <property type="project" value="UniProtKB-KW"/>
</dbReference>
<dbReference type="Proteomes" id="UP000039865">
    <property type="component" value="Unassembled WGS sequence"/>
</dbReference>
<evidence type="ECO:0000256" key="3">
    <source>
        <dbReference type="ARBA" id="ARBA00023175"/>
    </source>
</evidence>
<organism evidence="7 8">
    <name type="scientific">Stylonychia lemnae</name>
    <name type="common">Ciliate</name>
    <dbReference type="NCBI Taxonomy" id="5949"/>
    <lineage>
        <taxon>Eukaryota</taxon>
        <taxon>Sar</taxon>
        <taxon>Alveolata</taxon>
        <taxon>Ciliophora</taxon>
        <taxon>Intramacronucleata</taxon>
        <taxon>Spirotrichea</taxon>
        <taxon>Stichotrichia</taxon>
        <taxon>Sporadotrichida</taxon>
        <taxon>Oxytrichidae</taxon>
        <taxon>Stylonychinae</taxon>
        <taxon>Stylonychia</taxon>
    </lineage>
</organism>
<evidence type="ECO:0000256" key="1">
    <source>
        <dbReference type="ARBA" id="ARBA00004245"/>
    </source>
</evidence>
<gene>
    <name evidence="7" type="primary">Contig11490.g12297</name>
    <name evidence="7" type="ORF">STYLEM_19897</name>
</gene>
<evidence type="ECO:0000256" key="2">
    <source>
        <dbReference type="ARBA" id="ARBA00022490"/>
    </source>
</evidence>
<evidence type="ECO:0000256" key="5">
    <source>
        <dbReference type="SAM" id="Coils"/>
    </source>
</evidence>
<dbReference type="GO" id="GO:0072686">
    <property type="term" value="C:mitotic spindle"/>
    <property type="evidence" value="ECO:0007669"/>
    <property type="project" value="TreeGrafter"/>
</dbReference>
<dbReference type="PANTHER" id="PTHR47970:SF12">
    <property type="entry name" value="KINESIN FAMILY MEMBER 11"/>
    <property type="match status" value="1"/>
</dbReference>
<proteinExistence type="predicted"/>
<dbReference type="PANTHER" id="PTHR47970">
    <property type="entry name" value="KINESIN-LIKE PROTEIN KIF11"/>
    <property type="match status" value="1"/>
</dbReference>
<dbReference type="GO" id="GO:0005876">
    <property type="term" value="C:spindle microtubule"/>
    <property type="evidence" value="ECO:0007669"/>
    <property type="project" value="TreeGrafter"/>
</dbReference>
<dbReference type="InterPro" id="IPR016024">
    <property type="entry name" value="ARM-type_fold"/>
</dbReference>
<keyword evidence="2" id="KW-0963">Cytoplasm</keyword>
<comment type="subcellular location">
    <subcellularLocation>
        <location evidence="1">Cytoplasm</location>
        <location evidence="1">Cytoskeleton</location>
    </subcellularLocation>
</comment>
<dbReference type="InParanoid" id="A0A078B8A6"/>
<feature type="coiled-coil region" evidence="5">
    <location>
        <begin position="342"/>
        <end position="490"/>
    </location>
</feature>
<evidence type="ECO:0000313" key="7">
    <source>
        <dbReference type="EMBL" id="CDW90750.1"/>
    </source>
</evidence>
<evidence type="ECO:0000256" key="4">
    <source>
        <dbReference type="ARBA" id="ARBA00023212"/>
    </source>
</evidence>
<sequence length="1469" mass="170938">MLCNDYFLKYQTCNEQYLNKKLPFGKRKLYKQCMNNLDEYKACVVGINQDKMIVKKQLTEEDLYQKRQQFKDKQNQTPNLKDKVGSDKNGSDEEQELARYKETLAKMERQWKQAVEAVNENKLQKKIDELNNQLNEQNKLIINLKKENQTLRLKAHLVDDDQQPDIKGDKGIAGLSENNNITVVTMERIKELERTLKAKESDFQERIIGYKGKINDLELDKRTKEKNIETLNTKLNEAQEENSQLRRLAHADEATKLKIELKAAKERLNIIEKELQKSNDYAKLEINQLTERCQKLQDELDGSLNADRTLKERSGQLQVINAQLQKKLNEQEGDLIKFSKIRSEMMEEREQLLGEMRELKARDSKYQIDIRQLQDTNDQLDRKCQDMIKKLQFADPKIMKEQRDLINDLKGKVIVLERELKMVHEGSEKEISQLREELEGLRSQRHDEDFNKDMQQHVEKMTMQKLRQELTNARQELDQAGQQVAGLNQEIKAQQVYYEAELSKLNKDKRNVVGIENDAIIIAQLQSKVKILETKLRDSLLEKDDFVRKVTMLNEELKIQEEHFRKEIQEQVQHASDLANNSLLNDNKFVNLMTKLNEEQRKYYKEKSSFEQSAKITSEMARQKVKELETELSKQSHFFEQSTEKYELEIKMLKEFQQGIQKDFEGKDQQIQILMDQVDKFKREKKEAFSLLRQRDIDLQRANKRLTDIQKQINDLQYTNNKMTNLRELPRAPSASIENRNNQSVIISNQGSKKLNDISLPDIKQSRPASQLRGASASKMTRGVNQQNLQKLITVEQFFQKWNSSGTNDSIKSELLDQVIGDNSLKLECVKRKQEFLLVIHQSFESNNQQIYEKATIIASELVDSKWIQQTEMIALNASKKIIKTLAPKRPTEDNNYTMSRHISAINLLCKLDKWDIEWTNQMSEEISKVAGLDTIINYLEQSQHDNYKAQAAQIVGMIAEEGSINNILQEKDSINILVDCMLHKQVIVKRNSAEALAFLIKDEAIRNSITNDRVLHAALGEHQKSTDQVYTENLLLILMNLSLSKHFKPAIYESGLLDSLIYNMVNGHTSEEQIYAIRIAFNLCYNSEIKSRNYEKLHPYILQVIQQGKDDVSLQALILLKKMTESEKTKTDNDMKILPALINSLKSKDKRILDLGLKNIMILCENNPKTILSEFDLKGQGISQCIEFYVNSNDLQLSIYSSHILCLYCIEGFVSEINQKGRIEYLNTLLKNFTAEDEKIRIQAIKMMSLILQDQYIHDIVYQLSDFQFLISDINEMANYESLYPEEQDLLMYVLRIFGEFAKTAKMSEINTQNGIIPICIKILMDSQKFRKEVRIWALVIINRGCYHQVQEIADRIIKGCFQTDPPLFLTFLLSITDPEDLDFTVHCKHIWTTIENYSGSVKQSLIMQQLQSNYSLVEKLIVGTKRTINSKSDISQHMRNTINNTRQASAEIDRMVKEATKKLAQQV</sequence>
<accession>A0A078B8A6</accession>
<dbReference type="InterPro" id="IPR011989">
    <property type="entry name" value="ARM-like"/>
</dbReference>
<dbReference type="GO" id="GO:0008574">
    <property type="term" value="F:plus-end-directed microtubule motor activity"/>
    <property type="evidence" value="ECO:0007669"/>
    <property type="project" value="TreeGrafter"/>
</dbReference>
<dbReference type="EMBL" id="CCKQ01018769">
    <property type="protein sequence ID" value="CDW90750.1"/>
    <property type="molecule type" value="Genomic_DNA"/>
</dbReference>
<feature type="coiled-coil region" evidence="5">
    <location>
        <begin position="214"/>
        <end position="306"/>
    </location>
</feature>
<reference evidence="7 8" key="1">
    <citation type="submission" date="2014-06" db="EMBL/GenBank/DDBJ databases">
        <authorList>
            <person name="Swart Estienne"/>
        </authorList>
    </citation>
    <scope>NUCLEOTIDE SEQUENCE [LARGE SCALE GENOMIC DNA]</scope>
    <source>
        <strain evidence="7 8">130c</strain>
    </source>
</reference>
<keyword evidence="3" id="KW-0505">Motor protein</keyword>
<keyword evidence="4" id="KW-0206">Cytoskeleton</keyword>
<dbReference type="SUPFAM" id="SSF48371">
    <property type="entry name" value="ARM repeat"/>
    <property type="match status" value="1"/>
</dbReference>
<name>A0A078B8A6_STYLE</name>
<keyword evidence="5" id="KW-0175">Coiled coil</keyword>
<protein>
    <submittedName>
        <fullName evidence="7">Ubiquitin carboxyl-terminal hydrolase family protein</fullName>
    </submittedName>
</protein>